<feature type="domain" description="Peptidase S9 prolyl oligopeptidase catalytic" evidence="3">
    <location>
        <begin position="444"/>
        <end position="648"/>
    </location>
</feature>
<dbReference type="EMBL" id="CP053073">
    <property type="protein sequence ID" value="QJR16599.1"/>
    <property type="molecule type" value="Genomic_DNA"/>
</dbReference>
<dbReference type="PANTHER" id="PTHR42776">
    <property type="entry name" value="SERINE PEPTIDASE S9 FAMILY MEMBER"/>
    <property type="match status" value="1"/>
</dbReference>
<feature type="chain" id="PRO_5026668778" evidence="2">
    <location>
        <begin position="22"/>
        <end position="651"/>
    </location>
</feature>
<dbReference type="GO" id="GO:0004252">
    <property type="term" value="F:serine-type endopeptidase activity"/>
    <property type="evidence" value="ECO:0007669"/>
    <property type="project" value="InterPro"/>
</dbReference>
<evidence type="ECO:0000256" key="1">
    <source>
        <dbReference type="ARBA" id="ARBA00022801"/>
    </source>
</evidence>
<keyword evidence="6" id="KW-1185">Reference proteome</keyword>
<feature type="signal peptide" evidence="2">
    <location>
        <begin position="1"/>
        <end position="21"/>
    </location>
</feature>
<keyword evidence="1 5" id="KW-0378">Hydrolase</keyword>
<proteinExistence type="predicted"/>
<sequence length="651" mass="72911">MNNFSRSLLAVLAVATLPALGQDILKPKDTLIVDGLPAIPLDVAKKITAYSEVKPSLLLGWHPIRREMLVRQRLTNTNQVHRVAEPGAKPEPLTDFPDAVNGATYQPTTGDYFLFPRGTGGNEVFRGYRFDLATKAVTPITPDGERSGGFAWSPKGDRVVFTTQPVDKTSTDRIARTTVYTVDPLKPESQRVLARLEGGGWFGWRFSEDGRALAFIEYKSANESYVWIMDVATGKRRMVTKPQKDTQVWYGTLRWSKDNKGLYVLTDRGNEFKQLAYITLATGKEVALTKHVFDIDDYEVSFDANRIAYVTNERGSHVLRFFDMAARKELTRPPLFDGVITDLSWRRKSEEVGFTVTSARSSGDVFSYDLKANKVTRWTNGNNPALNTSEFSEPRLVKWKSFDNLEISGFHYPPPAKFTGKRPVVVQVHGGPEGQTRAGFIGRNNYYLNDLGIALIFPNVRGSTGFGKTFLKLDNGRLREDSVKDLGALIDWIKTQPDLDADKVLVVGGSYGGYMALASSVLLTDRIAGAISTVGISNFVTFLERTETYRRDLRRVEYGDERDPDMRKFLESISPLNRANEIKKPLFVIQGFNDPRVPYTEAEQIVAALKKTGTPVWFLMAKDEGHGFAKRDNADFAFAAQTEFARAMLLK</sequence>
<reference evidence="5 6" key="1">
    <citation type="submission" date="2020-04" db="EMBL/GenBank/DDBJ databases">
        <title>Usitatibacter rugosus gen. nov., sp. nov. and Usitatibacter palustris sp. nov., novel members of Usitatibacteraceae fam. nov. within the order Nitrosomonadales isolated from soil.</title>
        <authorList>
            <person name="Huber K.J."/>
            <person name="Neumann-Schaal M."/>
            <person name="Geppert A."/>
            <person name="Luckner M."/>
            <person name="Wanner G."/>
            <person name="Overmann J."/>
        </authorList>
    </citation>
    <scope>NUCLEOTIDE SEQUENCE [LARGE SCALE GENOMIC DNA]</scope>
    <source>
        <strain evidence="5 6">Swamp67</strain>
    </source>
</reference>
<keyword evidence="5" id="KW-0031">Aminopeptidase</keyword>
<evidence type="ECO:0000313" key="5">
    <source>
        <dbReference type="EMBL" id="QJR16599.1"/>
    </source>
</evidence>
<dbReference type="GO" id="GO:0006508">
    <property type="term" value="P:proteolysis"/>
    <property type="evidence" value="ECO:0007669"/>
    <property type="project" value="InterPro"/>
</dbReference>
<dbReference type="SUPFAM" id="SSF82171">
    <property type="entry name" value="DPP6 N-terminal domain-like"/>
    <property type="match status" value="1"/>
</dbReference>
<evidence type="ECO:0000256" key="2">
    <source>
        <dbReference type="SAM" id="SignalP"/>
    </source>
</evidence>
<dbReference type="PANTHER" id="PTHR42776:SF27">
    <property type="entry name" value="DIPEPTIDYL PEPTIDASE FAMILY MEMBER 6"/>
    <property type="match status" value="1"/>
</dbReference>
<dbReference type="KEGG" id="upl:DSM104440_03434"/>
<dbReference type="EC" id="3.4.14.-" evidence="5"/>
<name>A0A6M4H9Z4_9PROT</name>
<evidence type="ECO:0000259" key="4">
    <source>
        <dbReference type="Pfam" id="PF02897"/>
    </source>
</evidence>
<dbReference type="Pfam" id="PF02897">
    <property type="entry name" value="Peptidase_S9_N"/>
    <property type="match status" value="1"/>
</dbReference>
<dbReference type="InParanoid" id="A0A6M4H9Z4"/>
<dbReference type="InterPro" id="IPR029058">
    <property type="entry name" value="AB_hydrolase_fold"/>
</dbReference>
<dbReference type="SUPFAM" id="SSF53474">
    <property type="entry name" value="alpha/beta-Hydrolases"/>
    <property type="match status" value="1"/>
</dbReference>
<evidence type="ECO:0000259" key="3">
    <source>
        <dbReference type="Pfam" id="PF00326"/>
    </source>
</evidence>
<dbReference type="Proteomes" id="UP000503096">
    <property type="component" value="Chromosome"/>
</dbReference>
<accession>A0A6M4H9Z4</accession>
<dbReference type="InterPro" id="IPR011042">
    <property type="entry name" value="6-blade_b-propeller_TolB-like"/>
</dbReference>
<keyword evidence="5" id="KW-0645">Protease</keyword>
<organism evidence="5 6">
    <name type="scientific">Usitatibacter palustris</name>
    <dbReference type="NCBI Taxonomy" id="2732487"/>
    <lineage>
        <taxon>Bacteria</taxon>
        <taxon>Pseudomonadati</taxon>
        <taxon>Pseudomonadota</taxon>
        <taxon>Betaproteobacteria</taxon>
        <taxon>Nitrosomonadales</taxon>
        <taxon>Usitatibacteraceae</taxon>
        <taxon>Usitatibacter</taxon>
    </lineage>
</organism>
<evidence type="ECO:0000313" key="6">
    <source>
        <dbReference type="Proteomes" id="UP000503096"/>
    </source>
</evidence>
<dbReference type="Gene3D" id="2.120.10.30">
    <property type="entry name" value="TolB, C-terminal domain"/>
    <property type="match status" value="2"/>
</dbReference>
<gene>
    <name evidence="5" type="primary">dapb3_1</name>
    <name evidence="5" type="ORF">DSM104440_03434</name>
</gene>
<dbReference type="Pfam" id="PF00326">
    <property type="entry name" value="Peptidase_S9"/>
    <property type="match status" value="1"/>
</dbReference>
<keyword evidence="2" id="KW-0732">Signal</keyword>
<dbReference type="InterPro" id="IPR001375">
    <property type="entry name" value="Peptidase_S9_cat"/>
</dbReference>
<dbReference type="Gene3D" id="3.40.50.1820">
    <property type="entry name" value="alpha/beta hydrolase"/>
    <property type="match status" value="1"/>
</dbReference>
<dbReference type="RefSeq" id="WP_171164835.1">
    <property type="nucleotide sequence ID" value="NZ_CP053073.1"/>
</dbReference>
<protein>
    <submittedName>
        <fullName evidence="5">Dipeptidyl aminopeptidase BIII</fullName>
        <ecNumber evidence="5">3.4.14.-</ecNumber>
    </submittedName>
</protein>
<feature type="domain" description="Peptidase S9A N-terminal" evidence="4">
    <location>
        <begin position="107"/>
        <end position="378"/>
    </location>
</feature>
<dbReference type="GO" id="GO:0004177">
    <property type="term" value="F:aminopeptidase activity"/>
    <property type="evidence" value="ECO:0007669"/>
    <property type="project" value="UniProtKB-KW"/>
</dbReference>
<dbReference type="InterPro" id="IPR023302">
    <property type="entry name" value="Pept_S9A_N"/>
</dbReference>
<dbReference type="AlphaFoldDB" id="A0A6M4H9Z4"/>